<dbReference type="GO" id="GO:0002098">
    <property type="term" value="P:tRNA wobble uridine modification"/>
    <property type="evidence" value="ECO:0007669"/>
    <property type="project" value="InterPro"/>
</dbReference>
<evidence type="ECO:0000256" key="5">
    <source>
        <dbReference type="ARBA" id="ARBA00020264"/>
    </source>
</evidence>
<comment type="similarity">
    <text evidence="4">Belongs to the ELP5 family.</text>
</comment>
<reference evidence="10" key="1">
    <citation type="journal article" date="2008" name="Nat. Genet.">
        <title>The Pristionchus pacificus genome provides a unique perspective on nematode lifestyle and parasitism.</title>
        <authorList>
            <person name="Dieterich C."/>
            <person name="Clifton S.W."/>
            <person name="Schuster L.N."/>
            <person name="Chinwalla A."/>
            <person name="Delehaunty K."/>
            <person name="Dinkelacker I."/>
            <person name="Fulton L."/>
            <person name="Fulton R."/>
            <person name="Godfrey J."/>
            <person name="Minx P."/>
            <person name="Mitreva M."/>
            <person name="Roeseler W."/>
            <person name="Tian H."/>
            <person name="Witte H."/>
            <person name="Yang S.P."/>
            <person name="Wilson R.K."/>
            <person name="Sommer R.J."/>
        </authorList>
    </citation>
    <scope>NUCLEOTIDE SEQUENCE [LARGE SCALE GENOMIC DNA]</scope>
    <source>
        <strain evidence="10">PS312</strain>
    </source>
</reference>
<dbReference type="EnsemblMetazoa" id="PPA40267.1">
    <property type="protein sequence ID" value="PPA40267.1"/>
    <property type="gene ID" value="WBGene00278636"/>
</dbReference>
<keyword evidence="7" id="KW-0819">tRNA processing</keyword>
<comment type="pathway">
    <text evidence="3">tRNA modification; 5-methoxycarbonylmethyl-2-thiouridine-tRNA biosynthesis.</text>
</comment>
<reference evidence="9" key="2">
    <citation type="submission" date="2022-06" db="UniProtKB">
        <authorList>
            <consortium name="EnsemblMetazoa"/>
        </authorList>
    </citation>
    <scope>IDENTIFICATION</scope>
    <source>
        <strain evidence="9">PS312</strain>
    </source>
</reference>
<accession>A0A8R1UZ11</accession>
<organism evidence="9 10">
    <name type="scientific">Pristionchus pacificus</name>
    <name type="common">Parasitic nematode worm</name>
    <dbReference type="NCBI Taxonomy" id="54126"/>
    <lineage>
        <taxon>Eukaryota</taxon>
        <taxon>Metazoa</taxon>
        <taxon>Ecdysozoa</taxon>
        <taxon>Nematoda</taxon>
        <taxon>Chromadorea</taxon>
        <taxon>Rhabditida</taxon>
        <taxon>Rhabditina</taxon>
        <taxon>Diplogasteromorpha</taxon>
        <taxon>Diplogasteroidea</taxon>
        <taxon>Neodiplogasteridae</taxon>
        <taxon>Pristionchus</taxon>
    </lineage>
</organism>
<evidence type="ECO:0000256" key="8">
    <source>
        <dbReference type="ARBA" id="ARBA00023242"/>
    </source>
</evidence>
<keyword evidence="6" id="KW-0963">Cytoplasm</keyword>
<dbReference type="Proteomes" id="UP000005239">
    <property type="component" value="Unassembled WGS sequence"/>
</dbReference>
<comment type="subcellular location">
    <subcellularLocation>
        <location evidence="2">Cytoplasm</location>
    </subcellularLocation>
    <subcellularLocation>
        <location evidence="1">Nucleus</location>
    </subcellularLocation>
</comment>
<dbReference type="GO" id="GO:0005634">
    <property type="term" value="C:nucleus"/>
    <property type="evidence" value="ECO:0000318"/>
    <property type="project" value="GO_Central"/>
</dbReference>
<keyword evidence="10" id="KW-1185">Reference proteome</keyword>
<evidence type="ECO:0000256" key="4">
    <source>
        <dbReference type="ARBA" id="ARBA00009567"/>
    </source>
</evidence>
<evidence type="ECO:0000256" key="2">
    <source>
        <dbReference type="ARBA" id="ARBA00004496"/>
    </source>
</evidence>
<evidence type="ECO:0000256" key="3">
    <source>
        <dbReference type="ARBA" id="ARBA00005043"/>
    </source>
</evidence>
<sequence>MILIIESVQNWLMTRRFQIFQKVMIMTEISENCSVMLTTSHSGFTLLNFEGDVNGITTVLSMTKGKEVRIVGRIPISIKKNDTLNNVEFCCMDNDDWLKTSRSITVLTNLNEMIIDRGIGVIARMIIQLTKSTTVIGVIYGEMTSPSIFNQLTVISSRVGFIDERDGRIITRVRTVKKNGLVEEKKYIVNRGSNGGLIEEIEKVEKIEEKKEEIVEVKRSETKGKSGLEMPFEAAKSQDGLVSIHHGKVRVGGRIIYSADDGDDLDDSDPDDDLHI</sequence>
<dbReference type="PANTHER" id="PTHR15641">
    <property type="entry name" value="ELONGATOR COMPLEX PROTEIN 5"/>
    <property type="match status" value="1"/>
</dbReference>
<keyword evidence="8" id="KW-0539">Nucleus</keyword>
<dbReference type="InterPro" id="IPR019519">
    <property type="entry name" value="Elp5"/>
</dbReference>
<evidence type="ECO:0000256" key="7">
    <source>
        <dbReference type="ARBA" id="ARBA00022694"/>
    </source>
</evidence>
<evidence type="ECO:0000256" key="1">
    <source>
        <dbReference type="ARBA" id="ARBA00004123"/>
    </source>
</evidence>
<gene>
    <name evidence="9" type="primary">WBGene00278636</name>
</gene>
<proteinExistence type="inferred from homology"/>
<accession>A0A2A6D3Y5</accession>
<dbReference type="AlphaFoldDB" id="A0A2A6D3Y5"/>
<dbReference type="GO" id="GO:0033588">
    <property type="term" value="C:elongator holoenzyme complex"/>
    <property type="evidence" value="ECO:0000318"/>
    <property type="project" value="GO_Central"/>
</dbReference>
<evidence type="ECO:0000313" key="9">
    <source>
        <dbReference type="EnsemblMetazoa" id="PPA40267.1"/>
    </source>
</evidence>
<protein>
    <recommendedName>
        <fullName evidence="5">Elongator complex protein 5</fullName>
    </recommendedName>
</protein>
<evidence type="ECO:0000313" key="10">
    <source>
        <dbReference type="Proteomes" id="UP000005239"/>
    </source>
</evidence>
<dbReference type="GO" id="GO:0006400">
    <property type="term" value="P:tRNA modification"/>
    <property type="evidence" value="ECO:0000318"/>
    <property type="project" value="GO_Central"/>
</dbReference>
<evidence type="ECO:0000256" key="6">
    <source>
        <dbReference type="ARBA" id="ARBA00022490"/>
    </source>
</evidence>
<dbReference type="PANTHER" id="PTHR15641:SF1">
    <property type="entry name" value="ELONGATOR COMPLEX PROTEIN 5"/>
    <property type="match status" value="1"/>
</dbReference>
<name>A0A2A6D3Y5_PRIPA</name>
<dbReference type="GO" id="GO:0005829">
    <property type="term" value="C:cytosol"/>
    <property type="evidence" value="ECO:0000318"/>
    <property type="project" value="GO_Central"/>
</dbReference>